<dbReference type="InterPro" id="IPR045082">
    <property type="entry name" value="ATP_syn_F0_a_bact/chloroplast"/>
</dbReference>
<evidence type="ECO:0000256" key="1">
    <source>
        <dbReference type="ARBA" id="ARBA00004141"/>
    </source>
</evidence>
<gene>
    <name evidence="12" type="ORF">IAD04_02890</name>
</gene>
<dbReference type="Gene3D" id="1.20.120.220">
    <property type="entry name" value="ATP synthase, F0 complex, subunit A"/>
    <property type="match status" value="1"/>
</dbReference>
<feature type="transmembrane region" description="Helical" evidence="11">
    <location>
        <begin position="17"/>
        <end position="35"/>
    </location>
</feature>
<feature type="transmembrane region" description="Helical" evidence="11">
    <location>
        <begin position="76"/>
        <end position="96"/>
    </location>
</feature>
<dbReference type="GO" id="GO:0042777">
    <property type="term" value="P:proton motive force-driven plasma membrane ATP synthesis"/>
    <property type="evidence" value="ECO:0007669"/>
    <property type="project" value="TreeGrafter"/>
</dbReference>
<comment type="subcellular location">
    <subcellularLocation>
        <location evidence="1">Membrane</location>
        <topology evidence="1">Multi-pass membrane protein</topology>
    </subcellularLocation>
</comment>
<dbReference type="GO" id="GO:0046933">
    <property type="term" value="F:proton-transporting ATP synthase activity, rotational mechanism"/>
    <property type="evidence" value="ECO:0007669"/>
    <property type="project" value="TreeGrafter"/>
</dbReference>
<accession>A0A9D1G854</accession>
<feature type="transmembrane region" description="Helical" evidence="11">
    <location>
        <begin position="102"/>
        <end position="127"/>
    </location>
</feature>
<dbReference type="AlphaFoldDB" id="A0A9D1G854"/>
<dbReference type="Pfam" id="PF00119">
    <property type="entry name" value="ATP-synt_A"/>
    <property type="match status" value="1"/>
</dbReference>
<evidence type="ECO:0000256" key="2">
    <source>
        <dbReference type="ARBA" id="ARBA00006810"/>
    </source>
</evidence>
<keyword evidence="4" id="KW-0138">CF(0)</keyword>
<dbReference type="Proteomes" id="UP000886893">
    <property type="component" value="Unassembled WGS sequence"/>
</dbReference>
<dbReference type="PANTHER" id="PTHR42823:SF3">
    <property type="entry name" value="ATP SYNTHASE SUBUNIT A, CHLOROPLASTIC"/>
    <property type="match status" value="1"/>
</dbReference>
<dbReference type="InterPro" id="IPR000568">
    <property type="entry name" value="ATP_synth_F0_asu"/>
</dbReference>
<protein>
    <submittedName>
        <fullName evidence="12">F0F1 ATP synthase subunit A</fullName>
    </submittedName>
</protein>
<keyword evidence="10" id="KW-0066">ATP synthesis</keyword>
<comment type="similarity">
    <text evidence="2">Belongs to the ATPase A chain family.</text>
</comment>
<comment type="caution">
    <text evidence="12">The sequence shown here is derived from an EMBL/GenBank/DDBJ whole genome shotgun (WGS) entry which is preliminary data.</text>
</comment>
<keyword evidence="3" id="KW-0813">Transport</keyword>
<keyword evidence="6" id="KW-0375">Hydrogen ion transport</keyword>
<evidence type="ECO:0000256" key="7">
    <source>
        <dbReference type="ARBA" id="ARBA00022989"/>
    </source>
</evidence>
<proteinExistence type="inferred from homology"/>
<evidence type="ECO:0000256" key="3">
    <source>
        <dbReference type="ARBA" id="ARBA00022448"/>
    </source>
</evidence>
<evidence type="ECO:0000256" key="6">
    <source>
        <dbReference type="ARBA" id="ARBA00022781"/>
    </source>
</evidence>
<dbReference type="PANTHER" id="PTHR42823">
    <property type="entry name" value="ATP SYNTHASE SUBUNIT A, CHLOROPLASTIC"/>
    <property type="match status" value="1"/>
</dbReference>
<evidence type="ECO:0000256" key="9">
    <source>
        <dbReference type="ARBA" id="ARBA00023136"/>
    </source>
</evidence>
<evidence type="ECO:0000256" key="8">
    <source>
        <dbReference type="ARBA" id="ARBA00023065"/>
    </source>
</evidence>
<keyword evidence="7 11" id="KW-1133">Transmembrane helix</keyword>
<dbReference type="GO" id="GO:0005886">
    <property type="term" value="C:plasma membrane"/>
    <property type="evidence" value="ECO:0007669"/>
    <property type="project" value="TreeGrafter"/>
</dbReference>
<keyword evidence="9 11" id="KW-0472">Membrane</keyword>
<feature type="transmembrane region" description="Helical" evidence="11">
    <location>
        <begin position="222"/>
        <end position="245"/>
    </location>
</feature>
<name>A0A9D1G854_9FIRM</name>
<reference evidence="12" key="2">
    <citation type="journal article" date="2021" name="PeerJ">
        <title>Extensive microbial diversity within the chicken gut microbiome revealed by metagenomics and culture.</title>
        <authorList>
            <person name="Gilroy R."/>
            <person name="Ravi A."/>
            <person name="Getino M."/>
            <person name="Pursley I."/>
            <person name="Horton D.L."/>
            <person name="Alikhan N.F."/>
            <person name="Baker D."/>
            <person name="Gharbi K."/>
            <person name="Hall N."/>
            <person name="Watson M."/>
            <person name="Adriaenssens E.M."/>
            <person name="Foster-Nyarko E."/>
            <person name="Jarju S."/>
            <person name="Secka A."/>
            <person name="Antonio M."/>
            <person name="Oren A."/>
            <person name="Chaudhuri R.R."/>
            <person name="La Ragione R."/>
            <person name="Hildebrand F."/>
            <person name="Pallen M.J."/>
        </authorList>
    </citation>
    <scope>NUCLEOTIDE SEQUENCE</scope>
    <source>
        <strain evidence="12">14508</strain>
    </source>
</reference>
<sequence>MFKKIWEYIVYDMPAELIVSLFVMLIIAIIAIILGHKIKKADPTKPPKGATFVADLLVDKSLNNIRSILGEAYEKFAPYYIFLILYIPLAFISGLFGLPSPIMYFSIPLTLAIVSFLGIQLSSIYYNRLGYLKSFTDPLPPWIPIMVPINILGKISPLLSLSIRMFGNAVAGYMLMTLVYWATGSLSSVMTQFVGLNYHGLNFMGVIVSPFLHAYLDIFSAFIQTLIFVTLTMLLISVEIPAPVAKKQKEVKTQKIKRRVIKCSNS</sequence>
<evidence type="ECO:0000313" key="13">
    <source>
        <dbReference type="Proteomes" id="UP000886893"/>
    </source>
</evidence>
<reference evidence="12" key="1">
    <citation type="submission" date="2020-10" db="EMBL/GenBank/DDBJ databases">
        <authorList>
            <person name="Gilroy R."/>
        </authorList>
    </citation>
    <scope>NUCLEOTIDE SEQUENCE</scope>
    <source>
        <strain evidence="12">14508</strain>
    </source>
</reference>
<evidence type="ECO:0000256" key="11">
    <source>
        <dbReference type="SAM" id="Phobius"/>
    </source>
</evidence>
<evidence type="ECO:0000256" key="5">
    <source>
        <dbReference type="ARBA" id="ARBA00022692"/>
    </source>
</evidence>
<keyword evidence="5 11" id="KW-0812">Transmembrane</keyword>
<dbReference type="GO" id="GO:0045259">
    <property type="term" value="C:proton-transporting ATP synthase complex"/>
    <property type="evidence" value="ECO:0007669"/>
    <property type="project" value="UniProtKB-KW"/>
</dbReference>
<evidence type="ECO:0000313" key="12">
    <source>
        <dbReference type="EMBL" id="HIT17312.1"/>
    </source>
</evidence>
<dbReference type="SUPFAM" id="SSF81336">
    <property type="entry name" value="F1F0 ATP synthase subunit A"/>
    <property type="match status" value="1"/>
</dbReference>
<dbReference type="EMBL" id="DVKI01000093">
    <property type="protein sequence ID" value="HIT17312.1"/>
    <property type="molecule type" value="Genomic_DNA"/>
</dbReference>
<evidence type="ECO:0000256" key="10">
    <source>
        <dbReference type="ARBA" id="ARBA00023310"/>
    </source>
</evidence>
<evidence type="ECO:0000256" key="4">
    <source>
        <dbReference type="ARBA" id="ARBA00022547"/>
    </source>
</evidence>
<dbReference type="InterPro" id="IPR035908">
    <property type="entry name" value="F0_ATP_A_sf"/>
</dbReference>
<dbReference type="CDD" id="cd00310">
    <property type="entry name" value="ATP-synt_Fo_a_6"/>
    <property type="match status" value="1"/>
</dbReference>
<feature type="transmembrane region" description="Helical" evidence="11">
    <location>
        <begin position="139"/>
        <end position="159"/>
    </location>
</feature>
<organism evidence="12 13">
    <name type="scientific">Candidatus Caccosoma faecigallinarum</name>
    <dbReference type="NCBI Taxonomy" id="2840720"/>
    <lineage>
        <taxon>Bacteria</taxon>
        <taxon>Bacillati</taxon>
        <taxon>Bacillota</taxon>
        <taxon>Bacillota incertae sedis</taxon>
        <taxon>Candidatus Caccosoma</taxon>
    </lineage>
</organism>
<keyword evidence="8" id="KW-0406">Ion transport</keyword>
<dbReference type="PRINTS" id="PR00123">
    <property type="entry name" value="ATPASEA"/>
</dbReference>